<dbReference type="Pfam" id="PF02110">
    <property type="entry name" value="HK"/>
    <property type="match status" value="1"/>
</dbReference>
<evidence type="ECO:0000256" key="7">
    <source>
        <dbReference type="ARBA" id="ARBA00022777"/>
    </source>
</evidence>
<dbReference type="HOGENOM" id="CLU_019943_0_1_6"/>
<dbReference type="GO" id="GO:0004417">
    <property type="term" value="F:hydroxyethylthiazole kinase activity"/>
    <property type="evidence" value="ECO:0007669"/>
    <property type="project" value="UniProtKB-UniRule"/>
</dbReference>
<dbReference type="AlphaFoldDB" id="K7A0Q7"/>
<dbReference type="EMBL" id="CP003837">
    <property type="protein sequence ID" value="AGH46872.1"/>
    <property type="molecule type" value="Genomic_DNA"/>
</dbReference>
<comment type="catalytic activity">
    <reaction evidence="1 11">
        <text>5-(2-hydroxyethyl)-4-methylthiazole + ATP = 4-methyl-5-(2-phosphooxyethyl)-thiazole + ADP + H(+)</text>
        <dbReference type="Rhea" id="RHEA:24212"/>
        <dbReference type="ChEBI" id="CHEBI:15378"/>
        <dbReference type="ChEBI" id="CHEBI:17957"/>
        <dbReference type="ChEBI" id="CHEBI:30616"/>
        <dbReference type="ChEBI" id="CHEBI:58296"/>
        <dbReference type="ChEBI" id="CHEBI:456216"/>
        <dbReference type="EC" id="2.7.1.50"/>
    </reaction>
</comment>
<organism evidence="12 13">
    <name type="scientific">Paraglaciecola psychrophila 170</name>
    <dbReference type="NCBI Taxonomy" id="1129794"/>
    <lineage>
        <taxon>Bacteria</taxon>
        <taxon>Pseudomonadati</taxon>
        <taxon>Pseudomonadota</taxon>
        <taxon>Gammaproteobacteria</taxon>
        <taxon>Alteromonadales</taxon>
        <taxon>Alteromonadaceae</taxon>
        <taxon>Paraglaciecola</taxon>
    </lineage>
</organism>
<dbReference type="PATRIC" id="fig|1129794.4.peg.4754"/>
<reference evidence="12 13" key="1">
    <citation type="journal article" date="2013" name="Genome Announc.">
        <title>Complete Genome Sequence of Glaciecola psychrophila Strain 170T.</title>
        <authorList>
            <person name="Yin J."/>
            <person name="Chen J."/>
            <person name="Liu G."/>
            <person name="Yu Y."/>
            <person name="Song L."/>
            <person name="Wang X."/>
            <person name="Qu X."/>
        </authorList>
    </citation>
    <scope>NUCLEOTIDE SEQUENCE [LARGE SCALE GENOMIC DNA]</scope>
    <source>
        <strain evidence="12 13">170</strain>
    </source>
</reference>
<sequence>MNQQLDTAINTIVTALRTVREQKPLVVNITNYVAMNNTANALLAMGASPIMAHSRQEMAELMSFASALVINIGTLDSQWIPRMLFAVEQANINNKPVVLDPVGCGASALRTATSRQIGHAANKLIIRGNASEIIALAGEKTQQKGVDAQDDSDAAVGAAHYLLETYQGNVVISGATDFVITPEGVFQLNNGHAMMPYVTGMGCSLSALTGAFAAIGEESGLAAVAILGVAGEIAAAQSNGPGSLQLNIVDALYQLDEKTLIQRIKLS</sequence>
<gene>
    <name evidence="11" type="primary">thiM</name>
    <name evidence="12" type="ORF">C427_4773</name>
</gene>
<dbReference type="RefSeq" id="WP_007635025.1">
    <property type="nucleotide sequence ID" value="NC_020514.1"/>
</dbReference>
<comment type="cofactor">
    <cofactor evidence="2 11">
        <name>Mg(2+)</name>
        <dbReference type="ChEBI" id="CHEBI:18420"/>
    </cofactor>
</comment>
<protein>
    <recommendedName>
        <fullName evidence="11">Hydroxyethylthiazole kinase</fullName>
        <ecNumber evidence="11">2.7.1.50</ecNumber>
    </recommendedName>
    <alternativeName>
        <fullName evidence="11">4-methyl-5-beta-hydroxyethylthiazole kinase</fullName>
        <shortName evidence="11">TH kinase</shortName>
        <shortName evidence="11">Thz kinase</shortName>
    </alternativeName>
</protein>
<dbReference type="GO" id="GO:0005524">
    <property type="term" value="F:ATP binding"/>
    <property type="evidence" value="ECO:0007669"/>
    <property type="project" value="UniProtKB-UniRule"/>
</dbReference>
<dbReference type="eggNOG" id="COG2145">
    <property type="taxonomic scope" value="Bacteria"/>
</dbReference>
<evidence type="ECO:0000313" key="13">
    <source>
        <dbReference type="Proteomes" id="UP000011864"/>
    </source>
</evidence>
<keyword evidence="13" id="KW-1185">Reference proteome</keyword>
<comment type="similarity">
    <text evidence="11">Belongs to the Thz kinase family.</text>
</comment>
<comment type="pathway">
    <text evidence="3 11">Cofactor biosynthesis; thiamine diphosphate biosynthesis; 4-methyl-5-(2-phosphoethyl)-thiazole from 5-(2-hydroxyethyl)-4-methylthiazole: step 1/1.</text>
</comment>
<dbReference type="Proteomes" id="UP000011864">
    <property type="component" value="Chromosome"/>
</dbReference>
<dbReference type="GO" id="GO:0009229">
    <property type="term" value="P:thiamine diphosphate biosynthetic process"/>
    <property type="evidence" value="ECO:0007669"/>
    <property type="project" value="UniProtKB-UniRule"/>
</dbReference>
<feature type="binding site" evidence="11">
    <location>
        <position position="127"/>
    </location>
    <ligand>
        <name>ATP</name>
        <dbReference type="ChEBI" id="CHEBI:30616"/>
    </ligand>
</feature>
<dbReference type="EC" id="2.7.1.50" evidence="11"/>
<evidence type="ECO:0000256" key="1">
    <source>
        <dbReference type="ARBA" id="ARBA00001771"/>
    </source>
</evidence>
<keyword evidence="8 11" id="KW-0067">ATP-binding</keyword>
<dbReference type="InterPro" id="IPR029056">
    <property type="entry name" value="Ribokinase-like"/>
</dbReference>
<dbReference type="NCBIfam" id="NF006830">
    <property type="entry name" value="PRK09355.1"/>
    <property type="match status" value="1"/>
</dbReference>
<name>K7A0Q7_9ALTE</name>
<keyword evidence="10 11" id="KW-0784">Thiamine biosynthesis</keyword>
<dbReference type="InterPro" id="IPR000417">
    <property type="entry name" value="Hyethyz_kinase"/>
</dbReference>
<dbReference type="UniPathway" id="UPA00060">
    <property type="reaction ID" value="UER00139"/>
</dbReference>
<dbReference type="STRING" id="1129794.C427_4773"/>
<feature type="binding site" evidence="11">
    <location>
        <position position="51"/>
    </location>
    <ligand>
        <name>substrate</name>
    </ligand>
</feature>
<dbReference type="OrthoDB" id="8909021at2"/>
<evidence type="ECO:0000256" key="6">
    <source>
        <dbReference type="ARBA" id="ARBA00022741"/>
    </source>
</evidence>
<dbReference type="PIRSF" id="PIRSF000513">
    <property type="entry name" value="Thz_kinase"/>
    <property type="match status" value="1"/>
</dbReference>
<feature type="binding site" evidence="11">
    <location>
        <position position="173"/>
    </location>
    <ligand>
        <name>ATP</name>
        <dbReference type="ChEBI" id="CHEBI:30616"/>
    </ligand>
</feature>
<dbReference type="Gene3D" id="3.40.1190.20">
    <property type="match status" value="1"/>
</dbReference>
<dbReference type="GO" id="GO:0000287">
    <property type="term" value="F:magnesium ion binding"/>
    <property type="evidence" value="ECO:0007669"/>
    <property type="project" value="UniProtKB-UniRule"/>
</dbReference>
<evidence type="ECO:0000256" key="5">
    <source>
        <dbReference type="ARBA" id="ARBA00022723"/>
    </source>
</evidence>
<dbReference type="GO" id="GO:0009228">
    <property type="term" value="P:thiamine biosynthetic process"/>
    <property type="evidence" value="ECO:0007669"/>
    <property type="project" value="UniProtKB-KW"/>
</dbReference>
<keyword evidence="9 11" id="KW-0460">Magnesium</keyword>
<evidence type="ECO:0000256" key="3">
    <source>
        <dbReference type="ARBA" id="ARBA00004868"/>
    </source>
</evidence>
<feature type="binding site" evidence="11">
    <location>
        <position position="200"/>
    </location>
    <ligand>
        <name>substrate</name>
    </ligand>
</feature>
<evidence type="ECO:0000256" key="2">
    <source>
        <dbReference type="ARBA" id="ARBA00001946"/>
    </source>
</evidence>
<proteinExistence type="inferred from homology"/>
<keyword evidence="4 11" id="KW-0808">Transferase</keyword>
<keyword evidence="6 11" id="KW-0547">Nucleotide-binding</keyword>
<evidence type="ECO:0000256" key="9">
    <source>
        <dbReference type="ARBA" id="ARBA00022842"/>
    </source>
</evidence>
<dbReference type="HAMAP" id="MF_00228">
    <property type="entry name" value="Thz_kinase"/>
    <property type="match status" value="1"/>
</dbReference>
<evidence type="ECO:0000256" key="10">
    <source>
        <dbReference type="ARBA" id="ARBA00022977"/>
    </source>
</evidence>
<keyword evidence="5 11" id="KW-0479">Metal-binding</keyword>
<comment type="function">
    <text evidence="11">Catalyzes the phosphorylation of the hydroxyl group of 4-methyl-5-beta-hydroxyethylthiazole (THZ).</text>
</comment>
<evidence type="ECO:0000256" key="11">
    <source>
        <dbReference type="HAMAP-Rule" id="MF_00228"/>
    </source>
</evidence>
<dbReference type="PRINTS" id="PR01099">
    <property type="entry name" value="HYETHTZKNASE"/>
</dbReference>
<dbReference type="KEGG" id="gps:C427_4773"/>
<accession>K7A0Q7</accession>
<keyword evidence="7 11" id="KW-0418">Kinase</keyword>
<dbReference type="SUPFAM" id="SSF53613">
    <property type="entry name" value="Ribokinase-like"/>
    <property type="match status" value="1"/>
</dbReference>
<dbReference type="CDD" id="cd01170">
    <property type="entry name" value="THZ_kinase"/>
    <property type="match status" value="1"/>
</dbReference>
<evidence type="ECO:0000256" key="8">
    <source>
        <dbReference type="ARBA" id="ARBA00022840"/>
    </source>
</evidence>
<evidence type="ECO:0000313" key="12">
    <source>
        <dbReference type="EMBL" id="AGH46872.1"/>
    </source>
</evidence>
<evidence type="ECO:0000256" key="4">
    <source>
        <dbReference type="ARBA" id="ARBA00022679"/>
    </source>
</evidence>